<sequence>MTFEETVSVPAGGVSLTGDLRVPEPAHAVVVFAHGSGSSRHSPRNRGVAAYLEASGLGTLLMDLLTEEEDRVDEETREHRFDIPLLGERVVAVVDWLGTQPVTERLRPHLFGASTGSAAALVAAAARPERVASVVSRGGRPDLAGDALRQVRAPVLLIVGGHDESVLDLNRQAAAELTAPCHTHVVPGATHLFPESGALDQVAVAARDWFLAPGEPPHGEEGAQ</sequence>
<dbReference type="Pfam" id="PF20408">
    <property type="entry name" value="Abhydrolase_11"/>
    <property type="match status" value="1"/>
</dbReference>
<dbReference type="InterPro" id="IPR029058">
    <property type="entry name" value="AB_hydrolase_fold"/>
</dbReference>
<evidence type="ECO:0000259" key="3">
    <source>
        <dbReference type="Pfam" id="PF20408"/>
    </source>
</evidence>
<dbReference type="EMBL" id="JBHSPX010000008">
    <property type="protein sequence ID" value="MFC6066088.1"/>
    <property type="molecule type" value="Genomic_DNA"/>
</dbReference>
<proteinExistence type="inferred from homology"/>
<reference evidence="5" key="1">
    <citation type="journal article" date="2019" name="Int. J. Syst. Evol. Microbiol.">
        <title>The Global Catalogue of Microorganisms (GCM) 10K type strain sequencing project: providing services to taxonomists for standard genome sequencing and annotation.</title>
        <authorList>
            <consortium name="The Broad Institute Genomics Platform"/>
            <consortium name="The Broad Institute Genome Sequencing Center for Infectious Disease"/>
            <person name="Wu L."/>
            <person name="Ma J."/>
        </authorList>
    </citation>
    <scope>NUCLEOTIDE SEQUENCE [LARGE SCALE GENOMIC DNA]</scope>
    <source>
        <strain evidence="5">CGMCC 1.15180</strain>
    </source>
</reference>
<dbReference type="SUPFAM" id="SSF53474">
    <property type="entry name" value="alpha/beta-Hydrolases"/>
    <property type="match status" value="1"/>
</dbReference>
<organism evidence="4 5">
    <name type="scientific">Streptomyces ochraceiscleroticus</name>
    <dbReference type="NCBI Taxonomy" id="47761"/>
    <lineage>
        <taxon>Bacteria</taxon>
        <taxon>Bacillati</taxon>
        <taxon>Actinomycetota</taxon>
        <taxon>Actinomycetes</taxon>
        <taxon>Kitasatosporales</taxon>
        <taxon>Streptomycetaceae</taxon>
        <taxon>Streptomyces</taxon>
    </lineage>
</organism>
<keyword evidence="2 4" id="KW-0378">Hydrolase</keyword>
<dbReference type="EC" id="3.1.-.-" evidence="4"/>
<dbReference type="GO" id="GO:0016787">
    <property type="term" value="F:hydrolase activity"/>
    <property type="evidence" value="ECO:0007669"/>
    <property type="project" value="UniProtKB-KW"/>
</dbReference>
<accession>A0ABW1MQX8</accession>
<comment type="caution">
    <text evidence="4">The sequence shown here is derived from an EMBL/GenBank/DDBJ whole genome shotgun (WGS) entry which is preliminary data.</text>
</comment>
<dbReference type="PANTHER" id="PTHR22946">
    <property type="entry name" value="DIENELACTONE HYDROLASE DOMAIN-CONTAINING PROTEIN-RELATED"/>
    <property type="match status" value="1"/>
</dbReference>
<keyword evidence="5" id="KW-1185">Reference proteome</keyword>
<dbReference type="InterPro" id="IPR050261">
    <property type="entry name" value="FrsA_esterase"/>
</dbReference>
<dbReference type="PANTHER" id="PTHR22946:SF9">
    <property type="entry name" value="POLYKETIDE TRANSFERASE AF380"/>
    <property type="match status" value="1"/>
</dbReference>
<evidence type="ECO:0000256" key="2">
    <source>
        <dbReference type="ARBA" id="ARBA00022801"/>
    </source>
</evidence>
<evidence type="ECO:0000313" key="4">
    <source>
        <dbReference type="EMBL" id="MFC6066088.1"/>
    </source>
</evidence>
<feature type="domain" description="KANL3/Tex30 alpha/beta hydrolase-like" evidence="3">
    <location>
        <begin position="27"/>
        <end position="194"/>
    </location>
</feature>
<dbReference type="RefSeq" id="WP_051861592.1">
    <property type="nucleotide sequence ID" value="NZ_JBHSPX010000008.1"/>
</dbReference>
<evidence type="ECO:0000313" key="5">
    <source>
        <dbReference type="Proteomes" id="UP001596139"/>
    </source>
</evidence>
<comment type="similarity">
    <text evidence="1">Belongs to the AB hydrolase superfamily.</text>
</comment>
<gene>
    <name evidence="4" type="ORF">ACFP4F_26600</name>
</gene>
<protein>
    <submittedName>
        <fullName evidence="4">Dienelactone hydrolase family protein</fullName>
        <ecNumber evidence="4">3.1.-.-</ecNumber>
    </submittedName>
</protein>
<dbReference type="InterPro" id="IPR046879">
    <property type="entry name" value="KANL3/Tex30_Abhydrolase"/>
</dbReference>
<evidence type="ECO:0000256" key="1">
    <source>
        <dbReference type="ARBA" id="ARBA00008645"/>
    </source>
</evidence>
<dbReference type="Gene3D" id="3.40.50.1820">
    <property type="entry name" value="alpha/beta hydrolase"/>
    <property type="match status" value="1"/>
</dbReference>
<name>A0ABW1MQX8_9ACTN</name>
<dbReference type="Proteomes" id="UP001596139">
    <property type="component" value="Unassembled WGS sequence"/>
</dbReference>